<protein>
    <submittedName>
        <fullName evidence="2">Uncharacterized protein</fullName>
    </submittedName>
</protein>
<reference evidence="2 3" key="1">
    <citation type="submission" date="2023-10" db="EMBL/GenBank/DDBJ databases">
        <title>Genomes of two closely related lineages of the louse Polyplax serrata with different host specificities.</title>
        <authorList>
            <person name="Martinu J."/>
            <person name="Tarabai H."/>
            <person name="Stefka J."/>
            <person name="Hypsa V."/>
        </authorList>
    </citation>
    <scope>NUCLEOTIDE SEQUENCE [LARGE SCALE GENOMIC DNA]</scope>
    <source>
        <strain evidence="2">HR10_N</strain>
    </source>
</reference>
<name>A0AAN8SCC6_POLSC</name>
<accession>A0AAN8SCC6</accession>
<feature type="compositionally biased region" description="Basic and acidic residues" evidence="1">
    <location>
        <begin position="16"/>
        <end position="29"/>
    </location>
</feature>
<evidence type="ECO:0000313" key="3">
    <source>
        <dbReference type="Proteomes" id="UP001372834"/>
    </source>
</evidence>
<sequence>MAGIRRYPVSGMEDSEEKRQPLAEKERKAGRCFGASDGKCHSEKIERVDQVKDRRGEPGETVTRPRRKRKGENQGVTPGHHSDGGSRNHLNDAKPDPWMVRCQNARGRRRDLISSGGKMDQDVRRMTTPLMFDHEGSDRGGTRRRLWKWAIGCLTA</sequence>
<dbReference type="EMBL" id="JAWJWE010000002">
    <property type="protein sequence ID" value="KAK6642931.1"/>
    <property type="molecule type" value="Genomic_DNA"/>
</dbReference>
<dbReference type="AlphaFoldDB" id="A0AAN8SCC6"/>
<evidence type="ECO:0000313" key="2">
    <source>
        <dbReference type="EMBL" id="KAK6642931.1"/>
    </source>
</evidence>
<organism evidence="2 3">
    <name type="scientific">Polyplax serrata</name>
    <name type="common">Common mouse louse</name>
    <dbReference type="NCBI Taxonomy" id="468196"/>
    <lineage>
        <taxon>Eukaryota</taxon>
        <taxon>Metazoa</taxon>
        <taxon>Ecdysozoa</taxon>
        <taxon>Arthropoda</taxon>
        <taxon>Hexapoda</taxon>
        <taxon>Insecta</taxon>
        <taxon>Pterygota</taxon>
        <taxon>Neoptera</taxon>
        <taxon>Paraneoptera</taxon>
        <taxon>Psocodea</taxon>
        <taxon>Troctomorpha</taxon>
        <taxon>Phthiraptera</taxon>
        <taxon>Anoplura</taxon>
        <taxon>Polyplacidae</taxon>
        <taxon>Polyplax</taxon>
    </lineage>
</organism>
<gene>
    <name evidence="2" type="ORF">RUM43_004433</name>
</gene>
<comment type="caution">
    <text evidence="2">The sequence shown here is derived from an EMBL/GenBank/DDBJ whole genome shotgun (WGS) entry which is preliminary data.</text>
</comment>
<feature type="compositionally biased region" description="Basic and acidic residues" evidence="1">
    <location>
        <begin position="80"/>
        <end position="95"/>
    </location>
</feature>
<proteinExistence type="predicted"/>
<feature type="compositionally biased region" description="Basic and acidic residues" evidence="1">
    <location>
        <begin position="38"/>
        <end position="58"/>
    </location>
</feature>
<dbReference type="Proteomes" id="UP001372834">
    <property type="component" value="Unassembled WGS sequence"/>
</dbReference>
<evidence type="ECO:0000256" key="1">
    <source>
        <dbReference type="SAM" id="MobiDB-lite"/>
    </source>
</evidence>
<feature type="region of interest" description="Disordered" evidence="1">
    <location>
        <begin position="1"/>
        <end position="99"/>
    </location>
</feature>